<sequence>MAACHPPTPSRILSFRADAPSTTCINHRHYVQEASHYIINYLKDQFKASNYTGAENQGAGSTAARKYCFKYGAPIWTVMWIMSWSSWALHLQRMN</sequence>
<dbReference type="AlphaFoldDB" id="A0A8J5JZU4"/>
<proteinExistence type="predicted"/>
<gene>
    <name evidence="1" type="ORF">Hamer_G010327</name>
</gene>
<comment type="caution">
    <text evidence="1">The sequence shown here is derived from an EMBL/GenBank/DDBJ whole genome shotgun (WGS) entry which is preliminary data.</text>
</comment>
<evidence type="ECO:0000313" key="2">
    <source>
        <dbReference type="Proteomes" id="UP000747542"/>
    </source>
</evidence>
<reference evidence="1" key="1">
    <citation type="journal article" date="2021" name="Sci. Adv.">
        <title>The American lobster genome reveals insights on longevity, neural, and immune adaptations.</title>
        <authorList>
            <person name="Polinski J.M."/>
            <person name="Zimin A.V."/>
            <person name="Clark K.F."/>
            <person name="Kohn A.B."/>
            <person name="Sadowski N."/>
            <person name="Timp W."/>
            <person name="Ptitsyn A."/>
            <person name="Khanna P."/>
            <person name="Romanova D.Y."/>
            <person name="Williams P."/>
            <person name="Greenwood S.J."/>
            <person name="Moroz L.L."/>
            <person name="Walt D.R."/>
            <person name="Bodnar A.G."/>
        </authorList>
    </citation>
    <scope>NUCLEOTIDE SEQUENCE</scope>
    <source>
        <strain evidence="1">GMGI-L3</strain>
    </source>
</reference>
<accession>A0A8J5JZU4</accession>
<dbReference type="EMBL" id="JAHLQT010022185">
    <property type="protein sequence ID" value="KAG7166696.1"/>
    <property type="molecule type" value="Genomic_DNA"/>
</dbReference>
<dbReference type="Proteomes" id="UP000747542">
    <property type="component" value="Unassembled WGS sequence"/>
</dbReference>
<protein>
    <submittedName>
        <fullName evidence="1">Uncharacterized protein</fullName>
    </submittedName>
</protein>
<organism evidence="1 2">
    <name type="scientific">Homarus americanus</name>
    <name type="common">American lobster</name>
    <dbReference type="NCBI Taxonomy" id="6706"/>
    <lineage>
        <taxon>Eukaryota</taxon>
        <taxon>Metazoa</taxon>
        <taxon>Ecdysozoa</taxon>
        <taxon>Arthropoda</taxon>
        <taxon>Crustacea</taxon>
        <taxon>Multicrustacea</taxon>
        <taxon>Malacostraca</taxon>
        <taxon>Eumalacostraca</taxon>
        <taxon>Eucarida</taxon>
        <taxon>Decapoda</taxon>
        <taxon>Pleocyemata</taxon>
        <taxon>Astacidea</taxon>
        <taxon>Nephropoidea</taxon>
        <taxon>Nephropidae</taxon>
        <taxon>Homarus</taxon>
    </lineage>
</organism>
<evidence type="ECO:0000313" key="1">
    <source>
        <dbReference type="EMBL" id="KAG7166696.1"/>
    </source>
</evidence>
<keyword evidence="2" id="KW-1185">Reference proteome</keyword>
<name>A0A8J5JZU4_HOMAM</name>